<dbReference type="PANTHER" id="PTHR24421:SF58">
    <property type="entry name" value="SIGNAL TRANSDUCTION HISTIDINE-PROTEIN KINASE_PHOSPHATASE UHPB"/>
    <property type="match status" value="1"/>
</dbReference>
<evidence type="ECO:0000256" key="3">
    <source>
        <dbReference type="ARBA" id="ARBA00023012"/>
    </source>
</evidence>
<dbReference type="Pfam" id="PF02518">
    <property type="entry name" value="HATPase_c"/>
    <property type="match status" value="1"/>
</dbReference>
<dbReference type="CDD" id="cd16917">
    <property type="entry name" value="HATPase_UhpB-NarQ-NarX-like"/>
    <property type="match status" value="1"/>
</dbReference>
<dbReference type="PANTHER" id="PTHR24421">
    <property type="entry name" value="NITRATE/NITRITE SENSOR PROTEIN NARX-RELATED"/>
    <property type="match status" value="1"/>
</dbReference>
<sequence>MHNPFRLAEPQILQQQLTLVMRHFRSTLVIIPICLLVWWTLSNEVNTPYLHWWAAGAVSSNLLLQLYSWYCLNRTRLEVKIRRKAMIYTVLHLVDGCTWGLLSWLVLSNVSDVEGILVMGVFAGMLGGSLATLSPVPLFYLAFALPQVTGIISKLWFMEDIIYHSLAMAGFLYFFALLGQLLNSTKTTLSAITMTFELANSNAKLRAIEKSQTLEQERQRLMQEMHDGLGSSLVSALRVVENGKMQSGELAGVLKDCIDDLKLAIDSIEPVDDDLLLLLATLRFRLGARLENTGIRLQWKVAQIPPLDWLDPRSSLHVLRILQEAFTNIIKHTKATEVTLSTRLDADSVVVTVTDNGGGFELTDAIQSGGRGLASQLHRAKAIGAEVSWLSDSKETSVMLKLPVKQKYEPG</sequence>
<organism evidence="6 7">
    <name type="scientific">Rheinheimera soli</name>
    <dbReference type="NCBI Taxonomy" id="443616"/>
    <lineage>
        <taxon>Bacteria</taxon>
        <taxon>Pseudomonadati</taxon>
        <taxon>Pseudomonadota</taxon>
        <taxon>Gammaproteobacteria</taxon>
        <taxon>Chromatiales</taxon>
        <taxon>Chromatiaceae</taxon>
        <taxon>Rheinheimera</taxon>
    </lineage>
</organism>
<gene>
    <name evidence="6" type="ORF">J2W69_000606</name>
</gene>
<keyword evidence="4" id="KW-0472">Membrane</keyword>
<protein>
    <submittedName>
        <fullName evidence="6">Signal transduction histidine kinase</fullName>
    </submittedName>
</protein>
<evidence type="ECO:0000313" key="6">
    <source>
        <dbReference type="EMBL" id="MDR7119691.1"/>
    </source>
</evidence>
<dbReference type="InterPro" id="IPR036890">
    <property type="entry name" value="HATPase_C_sf"/>
</dbReference>
<keyword evidence="4" id="KW-0812">Transmembrane</keyword>
<evidence type="ECO:0000256" key="2">
    <source>
        <dbReference type="ARBA" id="ARBA00022777"/>
    </source>
</evidence>
<accession>A0ABU1VVD9</accession>
<dbReference type="InterPro" id="IPR003594">
    <property type="entry name" value="HATPase_dom"/>
</dbReference>
<keyword evidence="2 6" id="KW-0418">Kinase</keyword>
<feature type="transmembrane region" description="Helical" evidence="4">
    <location>
        <begin position="162"/>
        <end position="182"/>
    </location>
</feature>
<dbReference type="GO" id="GO:0016301">
    <property type="term" value="F:kinase activity"/>
    <property type="evidence" value="ECO:0007669"/>
    <property type="project" value="UniProtKB-KW"/>
</dbReference>
<proteinExistence type="predicted"/>
<feature type="transmembrane region" description="Helical" evidence="4">
    <location>
        <begin position="24"/>
        <end position="41"/>
    </location>
</feature>
<feature type="transmembrane region" description="Helical" evidence="4">
    <location>
        <begin position="53"/>
        <end position="73"/>
    </location>
</feature>
<name>A0ABU1VVD9_9GAMM</name>
<dbReference type="InterPro" id="IPR050482">
    <property type="entry name" value="Sensor_HK_TwoCompSys"/>
</dbReference>
<comment type="caution">
    <text evidence="6">The sequence shown here is derived from an EMBL/GenBank/DDBJ whole genome shotgun (WGS) entry which is preliminary data.</text>
</comment>
<dbReference type="RefSeq" id="WP_310274434.1">
    <property type="nucleotide sequence ID" value="NZ_JAVDWR010000001.1"/>
</dbReference>
<keyword evidence="7" id="KW-1185">Reference proteome</keyword>
<evidence type="ECO:0000259" key="5">
    <source>
        <dbReference type="SMART" id="SM00387"/>
    </source>
</evidence>
<dbReference type="Proteomes" id="UP001257909">
    <property type="component" value="Unassembled WGS sequence"/>
</dbReference>
<dbReference type="EMBL" id="JAVDWR010000001">
    <property type="protein sequence ID" value="MDR7119691.1"/>
    <property type="molecule type" value="Genomic_DNA"/>
</dbReference>
<evidence type="ECO:0000256" key="4">
    <source>
        <dbReference type="SAM" id="Phobius"/>
    </source>
</evidence>
<keyword evidence="3" id="KW-0902">Two-component regulatory system</keyword>
<feature type="transmembrane region" description="Helical" evidence="4">
    <location>
        <begin position="85"/>
        <end position="107"/>
    </location>
</feature>
<dbReference type="SUPFAM" id="SSF55874">
    <property type="entry name" value="ATPase domain of HSP90 chaperone/DNA topoisomerase II/histidine kinase"/>
    <property type="match status" value="1"/>
</dbReference>
<dbReference type="SMART" id="SM00387">
    <property type="entry name" value="HATPase_c"/>
    <property type="match status" value="1"/>
</dbReference>
<feature type="domain" description="Histidine kinase/HSP90-like ATPase" evidence="5">
    <location>
        <begin position="313"/>
        <end position="406"/>
    </location>
</feature>
<keyword evidence="1" id="KW-0808">Transferase</keyword>
<keyword evidence="4" id="KW-1133">Transmembrane helix</keyword>
<evidence type="ECO:0000256" key="1">
    <source>
        <dbReference type="ARBA" id="ARBA00022679"/>
    </source>
</evidence>
<reference evidence="6 7" key="1">
    <citation type="submission" date="2023-07" db="EMBL/GenBank/DDBJ databases">
        <title>Sorghum-associated microbial communities from plants grown in Nebraska, USA.</title>
        <authorList>
            <person name="Schachtman D."/>
        </authorList>
    </citation>
    <scope>NUCLEOTIDE SEQUENCE [LARGE SCALE GENOMIC DNA]</scope>
    <source>
        <strain evidence="6 7">4138</strain>
    </source>
</reference>
<evidence type="ECO:0000313" key="7">
    <source>
        <dbReference type="Proteomes" id="UP001257909"/>
    </source>
</evidence>
<dbReference type="Gene3D" id="3.30.565.10">
    <property type="entry name" value="Histidine kinase-like ATPase, C-terminal domain"/>
    <property type="match status" value="1"/>
</dbReference>